<evidence type="ECO:0000313" key="4">
    <source>
        <dbReference type="EMBL" id="GIQ64785.1"/>
    </source>
</evidence>
<feature type="region of interest" description="Disordered" evidence="2">
    <location>
        <begin position="22"/>
        <end position="80"/>
    </location>
</feature>
<evidence type="ECO:0000256" key="3">
    <source>
        <dbReference type="SAM" id="SignalP"/>
    </source>
</evidence>
<dbReference type="RefSeq" id="WP_213529320.1">
    <property type="nucleotide sequence ID" value="NZ_BOVJ01000106.1"/>
</dbReference>
<feature type="chain" id="PRO_5045517884" evidence="3">
    <location>
        <begin position="24"/>
        <end position="142"/>
    </location>
</feature>
<proteinExistence type="predicted"/>
<keyword evidence="1" id="KW-0175">Coiled coil</keyword>
<feature type="coiled-coil region" evidence="1">
    <location>
        <begin position="110"/>
        <end position="137"/>
    </location>
</feature>
<comment type="caution">
    <text evidence="4">The sequence shown here is derived from an EMBL/GenBank/DDBJ whole genome shotgun (WGS) entry which is preliminary data.</text>
</comment>
<keyword evidence="3" id="KW-0732">Signal</keyword>
<feature type="compositionally biased region" description="Basic and acidic residues" evidence="2">
    <location>
        <begin position="58"/>
        <end position="80"/>
    </location>
</feature>
<protein>
    <submittedName>
        <fullName evidence="4">Uncharacterized protein</fullName>
    </submittedName>
</protein>
<dbReference type="EMBL" id="BOVJ01000106">
    <property type="protein sequence ID" value="GIQ64785.1"/>
    <property type="molecule type" value="Genomic_DNA"/>
</dbReference>
<reference evidence="4 5" key="1">
    <citation type="submission" date="2021-04" db="EMBL/GenBank/DDBJ databases">
        <title>Draft genome sequence of Paenibacillus cisolokensis, LC2-13A.</title>
        <authorList>
            <person name="Uke A."/>
            <person name="Chhe C."/>
            <person name="Baramee S."/>
            <person name="Kosugi A."/>
        </authorList>
    </citation>
    <scope>NUCLEOTIDE SEQUENCE [LARGE SCALE GENOMIC DNA]</scope>
    <source>
        <strain evidence="4 5">LC2-13A</strain>
    </source>
</reference>
<organism evidence="4 5">
    <name type="scientific">Paenibacillus cisolokensis</name>
    <dbReference type="NCBI Taxonomy" id="1658519"/>
    <lineage>
        <taxon>Bacteria</taxon>
        <taxon>Bacillati</taxon>
        <taxon>Bacillota</taxon>
        <taxon>Bacilli</taxon>
        <taxon>Bacillales</taxon>
        <taxon>Paenibacillaceae</taxon>
        <taxon>Paenibacillus</taxon>
    </lineage>
</organism>
<accession>A0ABQ4N958</accession>
<feature type="compositionally biased region" description="Low complexity" evidence="2">
    <location>
        <begin position="22"/>
        <end position="57"/>
    </location>
</feature>
<sequence>MYRKLLVSAIVIALTAGGASALAAAPQAAETAPQAAEQAPGAAKPPQAAEPKPSSAERAPDAADGKVHKQRKECDKDREAREMARLQYVARYFGLPVEGKTKEQLREDIRKAKAANKDKWEELKKELRKKHLEKLRNNASRS</sequence>
<evidence type="ECO:0000256" key="1">
    <source>
        <dbReference type="SAM" id="Coils"/>
    </source>
</evidence>
<keyword evidence="5" id="KW-1185">Reference proteome</keyword>
<evidence type="ECO:0000313" key="5">
    <source>
        <dbReference type="Proteomes" id="UP000680304"/>
    </source>
</evidence>
<dbReference type="Proteomes" id="UP000680304">
    <property type="component" value="Unassembled WGS sequence"/>
</dbReference>
<feature type="signal peptide" evidence="3">
    <location>
        <begin position="1"/>
        <end position="23"/>
    </location>
</feature>
<gene>
    <name evidence="4" type="ORF">PACILC2_33530</name>
</gene>
<name>A0ABQ4N958_9BACL</name>
<evidence type="ECO:0000256" key="2">
    <source>
        <dbReference type="SAM" id="MobiDB-lite"/>
    </source>
</evidence>